<dbReference type="Proteomes" id="UP000308652">
    <property type="component" value="Unassembled WGS sequence"/>
</dbReference>
<protein>
    <submittedName>
        <fullName evidence="1">Uncharacterized protein</fullName>
    </submittedName>
</protein>
<accession>A0A5C3M8J7</accession>
<gene>
    <name evidence="1" type="ORF">BDQ12DRAFT_678746</name>
</gene>
<dbReference type="EMBL" id="ML213595">
    <property type="protein sequence ID" value="TFK41013.1"/>
    <property type="molecule type" value="Genomic_DNA"/>
</dbReference>
<dbReference type="AlphaFoldDB" id="A0A5C3M8J7"/>
<name>A0A5C3M8J7_9AGAR</name>
<sequence length="66" mass="7528">MSFSRFQRFAEFSWDACTRHRIYVANCYGQGQGTEDLSGACPTRWESGAGVRINSTGCYNVNYKYI</sequence>
<keyword evidence="2" id="KW-1185">Reference proteome</keyword>
<proteinExistence type="predicted"/>
<dbReference type="OrthoDB" id="20018at2759"/>
<evidence type="ECO:0000313" key="2">
    <source>
        <dbReference type="Proteomes" id="UP000308652"/>
    </source>
</evidence>
<evidence type="ECO:0000313" key="1">
    <source>
        <dbReference type="EMBL" id="TFK41013.1"/>
    </source>
</evidence>
<organism evidence="1 2">
    <name type="scientific">Crucibulum laeve</name>
    <dbReference type="NCBI Taxonomy" id="68775"/>
    <lineage>
        <taxon>Eukaryota</taxon>
        <taxon>Fungi</taxon>
        <taxon>Dikarya</taxon>
        <taxon>Basidiomycota</taxon>
        <taxon>Agaricomycotina</taxon>
        <taxon>Agaricomycetes</taxon>
        <taxon>Agaricomycetidae</taxon>
        <taxon>Agaricales</taxon>
        <taxon>Agaricineae</taxon>
        <taxon>Nidulariaceae</taxon>
        <taxon>Crucibulum</taxon>
    </lineage>
</organism>
<reference evidence="1 2" key="1">
    <citation type="journal article" date="2019" name="Nat. Ecol. Evol.">
        <title>Megaphylogeny resolves global patterns of mushroom evolution.</title>
        <authorList>
            <person name="Varga T."/>
            <person name="Krizsan K."/>
            <person name="Foldi C."/>
            <person name="Dima B."/>
            <person name="Sanchez-Garcia M."/>
            <person name="Sanchez-Ramirez S."/>
            <person name="Szollosi G.J."/>
            <person name="Szarkandi J.G."/>
            <person name="Papp V."/>
            <person name="Albert L."/>
            <person name="Andreopoulos W."/>
            <person name="Angelini C."/>
            <person name="Antonin V."/>
            <person name="Barry K.W."/>
            <person name="Bougher N.L."/>
            <person name="Buchanan P."/>
            <person name="Buyck B."/>
            <person name="Bense V."/>
            <person name="Catcheside P."/>
            <person name="Chovatia M."/>
            <person name="Cooper J."/>
            <person name="Damon W."/>
            <person name="Desjardin D."/>
            <person name="Finy P."/>
            <person name="Geml J."/>
            <person name="Haridas S."/>
            <person name="Hughes K."/>
            <person name="Justo A."/>
            <person name="Karasinski D."/>
            <person name="Kautmanova I."/>
            <person name="Kiss B."/>
            <person name="Kocsube S."/>
            <person name="Kotiranta H."/>
            <person name="LaButti K.M."/>
            <person name="Lechner B.E."/>
            <person name="Liimatainen K."/>
            <person name="Lipzen A."/>
            <person name="Lukacs Z."/>
            <person name="Mihaltcheva S."/>
            <person name="Morgado L.N."/>
            <person name="Niskanen T."/>
            <person name="Noordeloos M.E."/>
            <person name="Ohm R.A."/>
            <person name="Ortiz-Santana B."/>
            <person name="Ovrebo C."/>
            <person name="Racz N."/>
            <person name="Riley R."/>
            <person name="Savchenko A."/>
            <person name="Shiryaev A."/>
            <person name="Soop K."/>
            <person name="Spirin V."/>
            <person name="Szebenyi C."/>
            <person name="Tomsovsky M."/>
            <person name="Tulloss R.E."/>
            <person name="Uehling J."/>
            <person name="Grigoriev I.V."/>
            <person name="Vagvolgyi C."/>
            <person name="Papp T."/>
            <person name="Martin F.M."/>
            <person name="Miettinen O."/>
            <person name="Hibbett D.S."/>
            <person name="Nagy L.G."/>
        </authorList>
    </citation>
    <scope>NUCLEOTIDE SEQUENCE [LARGE SCALE GENOMIC DNA]</scope>
    <source>
        <strain evidence="1 2">CBS 166.37</strain>
    </source>
</reference>